<dbReference type="InterPro" id="IPR038726">
    <property type="entry name" value="PDDEXK_AddAB-type"/>
</dbReference>
<sequence>MTKKKAKRSVVMKLSKLSASHKASRKAKRRGLLWKGPEVDGITQSMLSRFLMCRERFRVLVVDGLRPVDTFNHRIEYGSMWHICEEAFTKNPVEAKVFKSYWAEILRQYAKKLCRKYPLQQEQIQHWYNVCKIQFPIYLDYWAKHKVAEHRVSLLQEQTFSVPYQLPCGRVVKLRGKWDGVDLIGKGRNAGVYLVEHKTKGDINEEQIKQQFQFDLQMMFYLVALDQEAVTSRPDSFLPDAYPIKGVMYNVVRRPLSGGKGSIRRHKATKTKPEETVEHFYSRLAGIIAEEPATYFMRWKVEVTQQDVLRFKREFLTPILEQLCDWWAWVSNDNDLYGRNMDDGRVVHWRTPFGMYNVLAEGGATDLDEHLATGSTLGLEHADSLFRELG</sequence>
<organism evidence="2">
    <name type="scientific">marine sediment metagenome</name>
    <dbReference type="NCBI Taxonomy" id="412755"/>
    <lineage>
        <taxon>unclassified sequences</taxon>
        <taxon>metagenomes</taxon>
        <taxon>ecological metagenomes</taxon>
    </lineage>
</organism>
<accession>A0A0F9RRN4</accession>
<proteinExistence type="predicted"/>
<dbReference type="Pfam" id="PF12705">
    <property type="entry name" value="PDDEXK_1"/>
    <property type="match status" value="1"/>
</dbReference>
<comment type="caution">
    <text evidence="2">The sequence shown here is derived from an EMBL/GenBank/DDBJ whole genome shotgun (WGS) entry which is preliminary data.</text>
</comment>
<evidence type="ECO:0000259" key="1">
    <source>
        <dbReference type="Pfam" id="PF12705"/>
    </source>
</evidence>
<feature type="domain" description="PD-(D/E)XK endonuclease-like" evidence="1">
    <location>
        <begin position="43"/>
        <end position="290"/>
    </location>
</feature>
<dbReference type="EMBL" id="LAZR01003283">
    <property type="protein sequence ID" value="KKN19993.1"/>
    <property type="molecule type" value="Genomic_DNA"/>
</dbReference>
<dbReference type="AlphaFoldDB" id="A0A0F9RRN4"/>
<name>A0A0F9RRN4_9ZZZZ</name>
<reference evidence="2" key="1">
    <citation type="journal article" date="2015" name="Nature">
        <title>Complex archaea that bridge the gap between prokaryotes and eukaryotes.</title>
        <authorList>
            <person name="Spang A."/>
            <person name="Saw J.H."/>
            <person name="Jorgensen S.L."/>
            <person name="Zaremba-Niedzwiedzka K."/>
            <person name="Martijn J."/>
            <person name="Lind A.E."/>
            <person name="van Eijk R."/>
            <person name="Schleper C."/>
            <person name="Guy L."/>
            <person name="Ettema T.J."/>
        </authorList>
    </citation>
    <scope>NUCLEOTIDE SEQUENCE</scope>
</reference>
<evidence type="ECO:0000313" key="2">
    <source>
        <dbReference type="EMBL" id="KKN19993.1"/>
    </source>
</evidence>
<gene>
    <name evidence="2" type="ORF">LCGC14_0940110</name>
</gene>
<protein>
    <recommendedName>
        <fullName evidence="1">PD-(D/E)XK endonuclease-like domain-containing protein</fullName>
    </recommendedName>
</protein>